<proteinExistence type="predicted"/>
<comment type="caution">
    <text evidence="3">The sequence shown here is derived from an EMBL/GenBank/DDBJ whole genome shotgun (WGS) entry which is preliminary data.</text>
</comment>
<dbReference type="EMBL" id="JBHUDY010000001">
    <property type="protein sequence ID" value="MFD1611982.1"/>
    <property type="molecule type" value="Genomic_DNA"/>
</dbReference>
<reference evidence="4" key="1">
    <citation type="journal article" date="2019" name="Int. J. Syst. Evol. Microbiol.">
        <title>The Global Catalogue of Microorganisms (GCM) 10K type strain sequencing project: providing services to taxonomists for standard genome sequencing and annotation.</title>
        <authorList>
            <consortium name="The Broad Institute Genomics Platform"/>
            <consortium name="The Broad Institute Genome Sequencing Center for Infectious Disease"/>
            <person name="Wu L."/>
            <person name="Ma J."/>
        </authorList>
    </citation>
    <scope>NUCLEOTIDE SEQUENCE [LARGE SCALE GENOMIC DNA]</scope>
    <source>
        <strain evidence="4">CGMCC 1.16275</strain>
    </source>
</reference>
<keyword evidence="2" id="KW-1133">Transmembrane helix</keyword>
<evidence type="ECO:0008006" key="5">
    <source>
        <dbReference type="Google" id="ProtNLM"/>
    </source>
</evidence>
<protein>
    <recommendedName>
        <fullName evidence="5">Protein TonB</fullName>
    </recommendedName>
</protein>
<gene>
    <name evidence="3" type="ORF">ACFSCW_09230</name>
</gene>
<organism evidence="3 4">
    <name type="scientific">Sphingomonas tabacisoli</name>
    <dbReference type="NCBI Taxonomy" id="2249466"/>
    <lineage>
        <taxon>Bacteria</taxon>
        <taxon>Pseudomonadati</taxon>
        <taxon>Pseudomonadota</taxon>
        <taxon>Alphaproteobacteria</taxon>
        <taxon>Sphingomonadales</taxon>
        <taxon>Sphingomonadaceae</taxon>
        <taxon>Sphingomonas</taxon>
    </lineage>
</organism>
<evidence type="ECO:0000256" key="1">
    <source>
        <dbReference type="SAM" id="MobiDB-lite"/>
    </source>
</evidence>
<feature type="region of interest" description="Disordered" evidence="1">
    <location>
        <begin position="120"/>
        <end position="143"/>
    </location>
</feature>
<keyword evidence="2" id="KW-0812">Transmembrane</keyword>
<keyword evidence="2" id="KW-0472">Membrane</keyword>
<accession>A0ABW4I358</accession>
<name>A0ABW4I358_9SPHN</name>
<evidence type="ECO:0000313" key="4">
    <source>
        <dbReference type="Proteomes" id="UP001597115"/>
    </source>
</evidence>
<feature type="transmembrane region" description="Helical" evidence="2">
    <location>
        <begin position="20"/>
        <end position="38"/>
    </location>
</feature>
<feature type="region of interest" description="Disordered" evidence="1">
    <location>
        <begin position="57"/>
        <end position="96"/>
    </location>
</feature>
<evidence type="ECO:0000313" key="3">
    <source>
        <dbReference type="EMBL" id="MFD1611982.1"/>
    </source>
</evidence>
<dbReference type="Proteomes" id="UP001597115">
    <property type="component" value="Unassembled WGS sequence"/>
</dbReference>
<dbReference type="RefSeq" id="WP_380888571.1">
    <property type="nucleotide sequence ID" value="NZ_JBHUDY010000001.1"/>
</dbReference>
<sequence length="247" mass="26612">MRSAYLDLSGADRSLIRRRAQSIGLTILVHLLLVLMLLKLAPPDQWRKKVEEHGPLTFQLTPDARKSVARPKTVQKARSGAAPVKAAAAPPPVPVPKPAPTMPALIPGLEHFSLSQVHSTATETASVDDGKGKDSASAYGPGEGPGGVRLYNAEWYREPTDAELSYYLPAGHHIGWALIACQTVERFHVDNCRALGDSPAGSGLARAVREAAWQFLVRPPRIDGRPVIGAWVRIRIDFTEAGAAAKN</sequence>
<evidence type="ECO:0000256" key="2">
    <source>
        <dbReference type="SAM" id="Phobius"/>
    </source>
</evidence>
<keyword evidence="4" id="KW-1185">Reference proteome</keyword>